<accession>A0A2H3B1L9</accession>
<organism evidence="1 2">
    <name type="scientific">Armillaria solidipes</name>
    <dbReference type="NCBI Taxonomy" id="1076256"/>
    <lineage>
        <taxon>Eukaryota</taxon>
        <taxon>Fungi</taxon>
        <taxon>Dikarya</taxon>
        <taxon>Basidiomycota</taxon>
        <taxon>Agaricomycotina</taxon>
        <taxon>Agaricomycetes</taxon>
        <taxon>Agaricomycetidae</taxon>
        <taxon>Agaricales</taxon>
        <taxon>Marasmiineae</taxon>
        <taxon>Physalacriaceae</taxon>
        <taxon>Armillaria</taxon>
    </lineage>
</organism>
<gene>
    <name evidence="1" type="ORF">ARMSODRAFT_978761</name>
</gene>
<sequence>MVLAGNHTLGRWLSTCFACWFHKWPELKPEIFFEEERREDMATRRNTIVQLLVLGLERQWFQNGYDNSVRKSWSDCTVPTRPATSRRGNCNAKRFVIDPDHASGNQTYIALTVRGDYGALYDWVQAFTVGWQSRFPIFWEDITVNCAHVTKGLSWMYHRVHKDTAPQDLEANGPVDTDIKWVVPTAHRDPKPRGFWPISYMVVLDGEPVTADMMGHTMTSRIRHKQEVADKVARTPKVIIDHDL</sequence>
<reference evidence="2" key="1">
    <citation type="journal article" date="2017" name="Nat. Ecol. Evol.">
        <title>Genome expansion and lineage-specific genetic innovations in the forest pathogenic fungi Armillaria.</title>
        <authorList>
            <person name="Sipos G."/>
            <person name="Prasanna A.N."/>
            <person name="Walter M.C."/>
            <person name="O'Connor E."/>
            <person name="Balint B."/>
            <person name="Krizsan K."/>
            <person name="Kiss B."/>
            <person name="Hess J."/>
            <person name="Varga T."/>
            <person name="Slot J."/>
            <person name="Riley R."/>
            <person name="Boka B."/>
            <person name="Rigling D."/>
            <person name="Barry K."/>
            <person name="Lee J."/>
            <person name="Mihaltcheva S."/>
            <person name="LaButti K."/>
            <person name="Lipzen A."/>
            <person name="Waldron R."/>
            <person name="Moloney N.M."/>
            <person name="Sperisen C."/>
            <person name="Kredics L."/>
            <person name="Vagvoelgyi C."/>
            <person name="Patrignani A."/>
            <person name="Fitzpatrick D."/>
            <person name="Nagy I."/>
            <person name="Doyle S."/>
            <person name="Anderson J.B."/>
            <person name="Grigoriev I.V."/>
            <person name="Gueldener U."/>
            <person name="Muensterkoetter M."/>
            <person name="Nagy L.G."/>
        </authorList>
    </citation>
    <scope>NUCLEOTIDE SEQUENCE [LARGE SCALE GENOMIC DNA]</scope>
    <source>
        <strain evidence="2">28-4</strain>
    </source>
</reference>
<keyword evidence="2" id="KW-1185">Reference proteome</keyword>
<dbReference type="Proteomes" id="UP000218334">
    <property type="component" value="Unassembled WGS sequence"/>
</dbReference>
<protein>
    <submittedName>
        <fullName evidence="1">Uncharacterized protein</fullName>
    </submittedName>
</protein>
<dbReference type="AlphaFoldDB" id="A0A2H3B1L9"/>
<proteinExistence type="predicted"/>
<evidence type="ECO:0000313" key="1">
    <source>
        <dbReference type="EMBL" id="PBK64791.1"/>
    </source>
</evidence>
<evidence type="ECO:0000313" key="2">
    <source>
        <dbReference type="Proteomes" id="UP000218334"/>
    </source>
</evidence>
<dbReference type="EMBL" id="KZ293449">
    <property type="protein sequence ID" value="PBK64791.1"/>
    <property type="molecule type" value="Genomic_DNA"/>
</dbReference>
<name>A0A2H3B1L9_9AGAR</name>